<dbReference type="PRINTS" id="PR01038">
    <property type="entry name" value="TRNASYNTHARG"/>
</dbReference>
<dbReference type="EMBL" id="CP002048">
    <property type="protein sequence ID" value="ADI03058.1"/>
    <property type="molecule type" value="Genomic_DNA"/>
</dbReference>
<evidence type="ECO:0000256" key="12">
    <source>
        <dbReference type="RuleBase" id="RU363038"/>
    </source>
</evidence>
<dbReference type="Pfam" id="PF00750">
    <property type="entry name" value="tRNA-synt_1d"/>
    <property type="match status" value="1"/>
</dbReference>
<dbReference type="InterPro" id="IPR035684">
    <property type="entry name" value="ArgRS_core"/>
</dbReference>
<evidence type="ECO:0000256" key="3">
    <source>
        <dbReference type="ARBA" id="ARBA00011245"/>
    </source>
</evidence>
<comment type="similarity">
    <text evidence="2 11 12">Belongs to the class-I aminoacyl-tRNA synthetase family.</text>
</comment>
<dbReference type="EC" id="6.1.1.19" evidence="11"/>
<dbReference type="HOGENOM" id="CLU_006406_0_1_9"/>
<evidence type="ECO:0000313" key="16">
    <source>
        <dbReference type="Proteomes" id="UP000000378"/>
    </source>
</evidence>
<dbReference type="CDD" id="cd00671">
    <property type="entry name" value="ArgRS_core"/>
    <property type="match status" value="1"/>
</dbReference>
<evidence type="ECO:0000256" key="4">
    <source>
        <dbReference type="ARBA" id="ARBA00022490"/>
    </source>
</evidence>
<dbReference type="GO" id="GO:0005737">
    <property type="term" value="C:cytoplasm"/>
    <property type="evidence" value="ECO:0007669"/>
    <property type="project" value="UniProtKB-SubCell"/>
</dbReference>
<evidence type="ECO:0000256" key="11">
    <source>
        <dbReference type="HAMAP-Rule" id="MF_00123"/>
    </source>
</evidence>
<organism evidence="15 16">
    <name type="scientific">Syntrophothermus lipocalidus (strain DSM 12680 / TGB-C1)</name>
    <dbReference type="NCBI Taxonomy" id="643648"/>
    <lineage>
        <taxon>Bacteria</taxon>
        <taxon>Bacillati</taxon>
        <taxon>Bacillota</taxon>
        <taxon>Clostridia</taxon>
        <taxon>Eubacteriales</taxon>
        <taxon>Syntrophomonadaceae</taxon>
        <taxon>Syntrophothermus</taxon>
    </lineage>
</organism>
<proteinExistence type="inferred from homology"/>
<evidence type="ECO:0000256" key="1">
    <source>
        <dbReference type="ARBA" id="ARBA00004496"/>
    </source>
</evidence>
<dbReference type="InterPro" id="IPR014729">
    <property type="entry name" value="Rossmann-like_a/b/a_fold"/>
</dbReference>
<dbReference type="Gene3D" id="3.30.1360.70">
    <property type="entry name" value="Arginyl tRNA synthetase N-terminal domain"/>
    <property type="match status" value="1"/>
</dbReference>
<name>D7CK74_SYNLT</name>
<keyword evidence="4 11" id="KW-0963">Cytoplasm</keyword>
<gene>
    <name evidence="11" type="primary">argS</name>
    <name evidence="15" type="ordered locus">Slip_2319</name>
</gene>
<dbReference type="eggNOG" id="COG0018">
    <property type="taxonomic scope" value="Bacteria"/>
</dbReference>
<dbReference type="FunFam" id="3.40.50.620:FF:000062">
    <property type="entry name" value="Arginine--tRNA ligase"/>
    <property type="match status" value="1"/>
</dbReference>
<keyword evidence="8 11" id="KW-0648">Protein biosynthesis</keyword>
<evidence type="ECO:0000256" key="10">
    <source>
        <dbReference type="ARBA" id="ARBA00049339"/>
    </source>
</evidence>
<dbReference type="InterPro" id="IPR001278">
    <property type="entry name" value="Arg-tRNA-ligase"/>
</dbReference>
<evidence type="ECO:0000256" key="2">
    <source>
        <dbReference type="ARBA" id="ARBA00005594"/>
    </source>
</evidence>
<comment type="catalytic activity">
    <reaction evidence="10 11">
        <text>tRNA(Arg) + L-arginine + ATP = L-arginyl-tRNA(Arg) + AMP + diphosphate</text>
        <dbReference type="Rhea" id="RHEA:20301"/>
        <dbReference type="Rhea" id="RHEA-COMP:9658"/>
        <dbReference type="Rhea" id="RHEA-COMP:9673"/>
        <dbReference type="ChEBI" id="CHEBI:30616"/>
        <dbReference type="ChEBI" id="CHEBI:32682"/>
        <dbReference type="ChEBI" id="CHEBI:33019"/>
        <dbReference type="ChEBI" id="CHEBI:78442"/>
        <dbReference type="ChEBI" id="CHEBI:78513"/>
        <dbReference type="ChEBI" id="CHEBI:456215"/>
        <dbReference type="EC" id="6.1.1.19"/>
    </reaction>
</comment>
<dbReference type="InterPro" id="IPR009080">
    <property type="entry name" value="tRNAsynth_Ia_anticodon-bd"/>
</dbReference>
<dbReference type="HAMAP" id="MF_00123">
    <property type="entry name" value="Arg_tRNA_synth"/>
    <property type="match status" value="1"/>
</dbReference>
<dbReference type="InterPro" id="IPR036695">
    <property type="entry name" value="Arg-tRNA-synth_N_sf"/>
</dbReference>
<dbReference type="GO" id="GO:0005524">
    <property type="term" value="F:ATP binding"/>
    <property type="evidence" value="ECO:0007669"/>
    <property type="project" value="UniProtKB-UniRule"/>
</dbReference>
<keyword evidence="9 11" id="KW-0030">Aminoacyl-tRNA synthetase</keyword>
<evidence type="ECO:0000256" key="8">
    <source>
        <dbReference type="ARBA" id="ARBA00022917"/>
    </source>
</evidence>
<dbReference type="Proteomes" id="UP000000378">
    <property type="component" value="Chromosome"/>
</dbReference>
<keyword evidence="6 11" id="KW-0547">Nucleotide-binding</keyword>
<evidence type="ECO:0000256" key="5">
    <source>
        <dbReference type="ARBA" id="ARBA00022598"/>
    </source>
</evidence>
<dbReference type="GO" id="GO:0006420">
    <property type="term" value="P:arginyl-tRNA aminoacylation"/>
    <property type="evidence" value="ECO:0007669"/>
    <property type="project" value="UniProtKB-UniRule"/>
</dbReference>
<evidence type="ECO:0000259" key="13">
    <source>
        <dbReference type="SMART" id="SM00836"/>
    </source>
</evidence>
<reference evidence="15 16" key="2">
    <citation type="journal article" date="2010" name="Stand. Genomic Sci.">
        <title>Complete genome sequence of Syntrophothermus lipocalidus type strain (TGB-C1).</title>
        <authorList>
            <person name="Djao O.D."/>
            <person name="Zhang X."/>
            <person name="Lucas S."/>
            <person name="Lapidus A."/>
            <person name="Del Rio T.G."/>
            <person name="Nolan M."/>
            <person name="Tice H."/>
            <person name="Cheng J.F."/>
            <person name="Han C."/>
            <person name="Tapia R."/>
            <person name="Goodwin L."/>
            <person name="Pitluck S."/>
            <person name="Liolios K."/>
            <person name="Ivanova N."/>
            <person name="Mavromatis K."/>
            <person name="Mikhailova N."/>
            <person name="Ovchinnikova G."/>
            <person name="Pati A."/>
            <person name="Brambilla E."/>
            <person name="Chen A."/>
            <person name="Palaniappan K."/>
            <person name="Land M."/>
            <person name="Hauser L."/>
            <person name="Chang Y.J."/>
            <person name="Jeffries C.D."/>
            <person name="Rohde M."/>
            <person name="Sikorski J."/>
            <person name="Spring S."/>
            <person name="Goker M."/>
            <person name="Detter J.C."/>
            <person name="Woyke T."/>
            <person name="Bristow J."/>
            <person name="Eisen J.A."/>
            <person name="Markowitz V."/>
            <person name="Hugenholtz P."/>
            <person name="Kyrpides N.C."/>
            <person name="Klenk H.P."/>
        </authorList>
    </citation>
    <scope>NUCLEOTIDE SEQUENCE [LARGE SCALE GENOMIC DNA]</scope>
    <source>
        <strain evidence="16">DSM 12680 / TGB-C1</strain>
    </source>
</reference>
<sequence length="559" mass="63614">MDLVKKIQDDLRQKIVTALEKAKTGGKFNYQEIPAFVIEVPREKQHGDYACNVAMLLARQARMSPVAIGQAIIDLLPQNDPLISRVEVKGAGFINFFLKEDWLFDVPRVVWQSGESYGQHKPVGKKVQVEFVSANPTGDLHMGNARGGAIGDSLANILSMAGYEVEREYYVNDAGNQIELFGLSLEARYLELCGCEFRFPEGGYEGQDVVETVRHFIEAYGDYLVGANPYERRQKLTEFALKEKLESIKTSLEAFGIRYDVWFSEQSLHDSGKIEEVTEELKTKGYLYLKEGAWWFRAGEDSGEKDEVVIRKNGLPTYFAADIAYHKNKFERGFDWVINVWGADHHGHVARMKAAIAALGYDPNRLDVILMQLVRLYRGGELVRMSKRTGTLVTLDELLEEVGKDAARFFFVMRSPDSHLDFDMELAQKQSQENPVYYVQYAHARICSIMRQAERAGILLKNPDEVNLRLLCLPEELELLRKVAEFPNEISMAAATLSPHRIARYVLDLAGMFHSYYNHHRVLNEEENLRDARMVLMEAIRRVVKNSLGVLGVSAPERM</sequence>
<evidence type="ECO:0000256" key="9">
    <source>
        <dbReference type="ARBA" id="ARBA00023146"/>
    </source>
</evidence>
<evidence type="ECO:0000259" key="14">
    <source>
        <dbReference type="SMART" id="SM01016"/>
    </source>
</evidence>
<reference evidence="16" key="1">
    <citation type="journal article" date="2010" name="Stand. Genomic Sci.">
        <title>Complete genome sequence of Syntrophothermus lipocalidus type strain (TGB-C1T).</title>
        <authorList>
            <consortium name="US DOE Joint Genome Institute (JGI-PGF)"/>
            <person name="Djao O."/>
            <person name="Zhang X."/>
            <person name="Lucas S."/>
            <person name="Lapidus A."/>
            <person name="Glavina Del Rio T."/>
            <person name="Nolan M."/>
            <person name="Tice H."/>
            <person name="Cheng J."/>
            <person name="Han C."/>
            <person name="Tapia R."/>
            <person name="Goodwin L."/>
            <person name="Pitluck S."/>
            <person name="Liolios K."/>
            <person name="Ivanova N."/>
            <person name="Mavromatis K."/>
            <person name="Mikhailova N."/>
            <person name="Ovchinnikova G."/>
            <person name="Pati A."/>
            <person name="Brambilla E."/>
            <person name="Chen A."/>
            <person name="Palaniappan K."/>
            <person name="Land M."/>
            <person name="Hauser L."/>
            <person name="Chang Y."/>
            <person name="Jeffries C."/>
            <person name="Rohde M."/>
            <person name="Sikorski J."/>
            <person name="Spring S."/>
            <person name="Goker M."/>
            <person name="Detter J."/>
            <person name="Woyke T."/>
            <person name="Bristow J."/>
            <person name="Eisen J."/>
            <person name="Markowitz V."/>
            <person name="Hugenholtz P."/>
            <person name="Kyrpides N."/>
            <person name="Klenk H."/>
        </authorList>
    </citation>
    <scope>NUCLEOTIDE SEQUENCE [LARGE SCALE GENOMIC DNA]</scope>
    <source>
        <strain evidence="16">DSM 12680 / TGB-C1</strain>
    </source>
</reference>
<dbReference type="STRING" id="643648.Slip_2319"/>
<dbReference type="Pfam" id="PF05746">
    <property type="entry name" value="DALR_1"/>
    <property type="match status" value="1"/>
</dbReference>
<keyword evidence="16" id="KW-1185">Reference proteome</keyword>
<dbReference type="PANTHER" id="PTHR11956">
    <property type="entry name" value="ARGINYL-TRNA SYNTHETASE"/>
    <property type="match status" value="1"/>
</dbReference>
<comment type="subcellular location">
    <subcellularLocation>
        <location evidence="1 11">Cytoplasm</location>
    </subcellularLocation>
</comment>
<dbReference type="SMART" id="SM00836">
    <property type="entry name" value="DALR_1"/>
    <property type="match status" value="1"/>
</dbReference>
<dbReference type="KEGG" id="slp:Slip_2319"/>
<dbReference type="Gene3D" id="1.10.730.10">
    <property type="entry name" value="Isoleucyl-tRNA Synthetase, Domain 1"/>
    <property type="match status" value="1"/>
</dbReference>
<dbReference type="RefSeq" id="WP_013176460.1">
    <property type="nucleotide sequence ID" value="NC_014220.1"/>
</dbReference>
<keyword evidence="7 11" id="KW-0067">ATP-binding</keyword>
<dbReference type="AlphaFoldDB" id="D7CK74"/>
<feature type="domain" description="DALR anticodon binding" evidence="13">
    <location>
        <begin position="439"/>
        <end position="559"/>
    </location>
</feature>
<dbReference type="InterPro" id="IPR005148">
    <property type="entry name" value="Arg-tRNA-synth_N"/>
</dbReference>
<evidence type="ECO:0000256" key="7">
    <source>
        <dbReference type="ARBA" id="ARBA00022840"/>
    </source>
</evidence>
<dbReference type="SUPFAM" id="SSF52374">
    <property type="entry name" value="Nucleotidylyl transferase"/>
    <property type="match status" value="1"/>
</dbReference>
<dbReference type="InterPro" id="IPR001412">
    <property type="entry name" value="aa-tRNA-synth_I_CS"/>
</dbReference>
<comment type="subunit">
    <text evidence="3 11">Monomer.</text>
</comment>
<dbReference type="SUPFAM" id="SSF55190">
    <property type="entry name" value="Arginyl-tRNA synthetase (ArgRS), N-terminal 'additional' domain"/>
    <property type="match status" value="1"/>
</dbReference>
<dbReference type="SUPFAM" id="SSF47323">
    <property type="entry name" value="Anticodon-binding domain of a subclass of class I aminoacyl-tRNA synthetases"/>
    <property type="match status" value="1"/>
</dbReference>
<accession>D7CK74</accession>
<dbReference type="PROSITE" id="PS00178">
    <property type="entry name" value="AA_TRNA_LIGASE_I"/>
    <property type="match status" value="1"/>
</dbReference>
<protein>
    <recommendedName>
        <fullName evidence="11">Arginine--tRNA ligase</fullName>
        <ecNumber evidence="11">6.1.1.19</ecNumber>
    </recommendedName>
    <alternativeName>
        <fullName evidence="11">Arginyl-tRNA synthetase</fullName>
        <shortName evidence="11">ArgRS</shortName>
    </alternativeName>
</protein>
<dbReference type="FunFam" id="1.10.730.10:FF:000008">
    <property type="entry name" value="Arginine--tRNA ligase"/>
    <property type="match status" value="1"/>
</dbReference>
<dbReference type="SMART" id="SM01016">
    <property type="entry name" value="Arg_tRNA_synt_N"/>
    <property type="match status" value="1"/>
</dbReference>
<dbReference type="Gene3D" id="3.40.50.620">
    <property type="entry name" value="HUPs"/>
    <property type="match status" value="1"/>
</dbReference>
<evidence type="ECO:0000256" key="6">
    <source>
        <dbReference type="ARBA" id="ARBA00022741"/>
    </source>
</evidence>
<dbReference type="PANTHER" id="PTHR11956:SF5">
    <property type="entry name" value="ARGININE--TRNA LIGASE, CYTOPLASMIC"/>
    <property type="match status" value="1"/>
</dbReference>
<dbReference type="OrthoDB" id="9805987at2"/>
<dbReference type="NCBIfam" id="TIGR00456">
    <property type="entry name" value="argS"/>
    <property type="match status" value="1"/>
</dbReference>
<feature type="domain" description="Arginyl tRNA synthetase N-terminal" evidence="14">
    <location>
        <begin position="9"/>
        <end position="98"/>
    </location>
</feature>
<dbReference type="InterPro" id="IPR008909">
    <property type="entry name" value="DALR_anticod-bd"/>
</dbReference>
<dbReference type="Pfam" id="PF03485">
    <property type="entry name" value="Arg_tRNA_synt_N"/>
    <property type="match status" value="1"/>
</dbReference>
<evidence type="ECO:0000313" key="15">
    <source>
        <dbReference type="EMBL" id="ADI03058.1"/>
    </source>
</evidence>
<dbReference type="GO" id="GO:0004814">
    <property type="term" value="F:arginine-tRNA ligase activity"/>
    <property type="evidence" value="ECO:0007669"/>
    <property type="project" value="UniProtKB-UniRule"/>
</dbReference>
<keyword evidence="5 11" id="KW-0436">Ligase</keyword>
<feature type="short sequence motif" description="'HIGH' region" evidence="11">
    <location>
        <begin position="134"/>
        <end position="144"/>
    </location>
</feature>